<dbReference type="OrthoDB" id="6064710at2"/>
<dbReference type="RefSeq" id="WP_052274673.1">
    <property type="nucleotide sequence ID" value="NZ_CP014327.1"/>
</dbReference>
<keyword evidence="2" id="KW-1185">Reference proteome</keyword>
<evidence type="ECO:0000313" key="2">
    <source>
        <dbReference type="Proteomes" id="UP000070371"/>
    </source>
</evidence>
<accession>A0A126V3E2</accession>
<dbReference type="Proteomes" id="UP000070371">
    <property type="component" value="Chromosome"/>
</dbReference>
<evidence type="ECO:0000313" key="1">
    <source>
        <dbReference type="EMBL" id="AML52828.1"/>
    </source>
</evidence>
<gene>
    <name evidence="1" type="ORF">RC74_17585</name>
</gene>
<proteinExistence type="predicted"/>
<reference evidence="1 2" key="1">
    <citation type="submission" date="2016-02" db="EMBL/GenBank/DDBJ databases">
        <title>Complete genome sequence of Halocynthiibacter arcticus PAMC 20958t from arctic marine sediment.</title>
        <authorList>
            <person name="Lee Y.M."/>
            <person name="Baek K."/>
            <person name="Lee H.K."/>
            <person name="Shin S.C."/>
        </authorList>
    </citation>
    <scope>NUCLEOTIDE SEQUENCE [LARGE SCALE GENOMIC DNA]</scope>
    <source>
        <strain evidence="1">PAMC 20958</strain>
    </source>
</reference>
<protein>
    <submittedName>
        <fullName evidence="1">Uncharacterized protein</fullName>
    </submittedName>
</protein>
<dbReference type="AlphaFoldDB" id="A0A126V3E2"/>
<name>A0A126V3E2_9RHOB</name>
<dbReference type="KEGG" id="hat:RC74_17585"/>
<dbReference type="EMBL" id="CP014327">
    <property type="protein sequence ID" value="AML52828.1"/>
    <property type="molecule type" value="Genomic_DNA"/>
</dbReference>
<organism evidence="1 2">
    <name type="scientific">Falsihalocynthiibacter arcticus</name>
    <dbReference type="NCBI Taxonomy" id="1579316"/>
    <lineage>
        <taxon>Bacteria</taxon>
        <taxon>Pseudomonadati</taxon>
        <taxon>Pseudomonadota</taxon>
        <taxon>Alphaproteobacteria</taxon>
        <taxon>Rhodobacterales</taxon>
        <taxon>Roseobacteraceae</taxon>
        <taxon>Falsihalocynthiibacter</taxon>
    </lineage>
</organism>
<sequence length="171" mass="19292">MITQSDLKQFIACFEPAPPRTTALEQKIKIGTGYHGKWYRSQREHWLGWMFYQDAKAHEKGKDPGVLPAKPVWNRLKCSPSMFWLAEASGVSSSLLDAAEDAAIRATLINPKDGNPHGRLMREVLPWGVIDDALFAGVAKLPIDETDYFALQAFERLASLRSEFRQYLPDA</sequence>